<evidence type="ECO:0000313" key="2">
    <source>
        <dbReference type="EMBL" id="MDQ8192915.1"/>
    </source>
</evidence>
<evidence type="ECO:0000313" key="3">
    <source>
        <dbReference type="Proteomes" id="UP001243717"/>
    </source>
</evidence>
<keyword evidence="1" id="KW-0732">Signal</keyword>
<gene>
    <name evidence="2" type="ORF">QEH59_00660</name>
</gene>
<proteinExistence type="predicted"/>
<evidence type="ECO:0000256" key="1">
    <source>
        <dbReference type="SAM" id="SignalP"/>
    </source>
</evidence>
<reference evidence="2 3" key="1">
    <citation type="submission" date="2023-04" db="EMBL/GenBank/DDBJ databases">
        <title>A novel bacteria isolated from coastal sediment.</title>
        <authorList>
            <person name="Liu X.-J."/>
            <person name="Du Z.-J."/>
        </authorList>
    </citation>
    <scope>NUCLEOTIDE SEQUENCE [LARGE SCALE GENOMIC DNA]</scope>
    <source>
        <strain evidence="2 3">SDUM461004</strain>
    </source>
</reference>
<dbReference type="EMBL" id="JARXIC010000001">
    <property type="protein sequence ID" value="MDQ8192915.1"/>
    <property type="molecule type" value="Genomic_DNA"/>
</dbReference>
<protein>
    <submittedName>
        <fullName evidence="2">PEP-CTERM sorting domain-containing protein</fullName>
    </submittedName>
</protein>
<feature type="signal peptide" evidence="1">
    <location>
        <begin position="1"/>
        <end position="18"/>
    </location>
</feature>
<feature type="chain" id="PRO_5045842575" evidence="1">
    <location>
        <begin position="19"/>
        <end position="232"/>
    </location>
</feature>
<keyword evidence="3" id="KW-1185">Reference proteome</keyword>
<sequence length="232" mass="24506">MHTHIYALAVLITTSASAQTIINAKASGSGHITAEWDGANPSFIEASSSAINFIGSVNGTAPGDSRQAFLAFDLPTLTSAPTSAIISFNMRNADAVSSAPWFNVDAYGFTTSPSIADTYIGSDDSSKTKLYDNLLTPATQNNETISFEIAPYLQTLYSAGTPTVTTVYIRLNPDDPDGDLGTDGDDYGRYRPLLFNGLGEGIATLSIVPEPSSYAALLSAIALSLATIYRRK</sequence>
<accession>A0ABU1AE10</accession>
<comment type="caution">
    <text evidence="2">The sequence shown here is derived from an EMBL/GenBank/DDBJ whole genome shotgun (WGS) entry which is preliminary data.</text>
</comment>
<dbReference type="InterPro" id="IPR013424">
    <property type="entry name" value="Ice-binding_C"/>
</dbReference>
<name>A0ABU1AE10_9BACT</name>
<organism evidence="2 3">
    <name type="scientific">Thalassobacterium sedimentorum</name>
    <dbReference type="NCBI Taxonomy" id="3041258"/>
    <lineage>
        <taxon>Bacteria</taxon>
        <taxon>Pseudomonadati</taxon>
        <taxon>Verrucomicrobiota</taxon>
        <taxon>Opitutia</taxon>
        <taxon>Puniceicoccales</taxon>
        <taxon>Coraliomargaritaceae</taxon>
        <taxon>Thalassobacterium</taxon>
    </lineage>
</organism>
<dbReference type="NCBIfam" id="TIGR02595">
    <property type="entry name" value="PEP_CTERM"/>
    <property type="match status" value="1"/>
</dbReference>
<dbReference type="Proteomes" id="UP001243717">
    <property type="component" value="Unassembled WGS sequence"/>
</dbReference>